<dbReference type="GeneID" id="19335631"/>
<reference evidence="1 2" key="1">
    <citation type="journal article" date="2012" name="PLoS Pathog.">
        <title>Diverse lifestyles and strategies of plant pathogenesis encoded in the genomes of eighteen Dothideomycetes fungi.</title>
        <authorList>
            <person name="Ohm R.A."/>
            <person name="Feau N."/>
            <person name="Henrissat B."/>
            <person name="Schoch C.L."/>
            <person name="Horwitz B.A."/>
            <person name="Barry K.W."/>
            <person name="Condon B.J."/>
            <person name="Copeland A.C."/>
            <person name="Dhillon B."/>
            <person name="Glaser F."/>
            <person name="Hesse C.N."/>
            <person name="Kosti I."/>
            <person name="LaButti K."/>
            <person name="Lindquist E.A."/>
            <person name="Lucas S."/>
            <person name="Salamov A.A."/>
            <person name="Bradshaw R.E."/>
            <person name="Ciuffetti L."/>
            <person name="Hamelin R.C."/>
            <person name="Kema G.H.J."/>
            <person name="Lawrence C."/>
            <person name="Scott J.A."/>
            <person name="Spatafora J.W."/>
            <person name="Turgeon B.G."/>
            <person name="de Wit P.J.G.M."/>
            <person name="Zhong S."/>
            <person name="Goodwin S.B."/>
            <person name="Grigoriev I.V."/>
        </authorList>
    </citation>
    <scope>NUCLEOTIDE SEQUENCE [LARGE SCALE GENOMIC DNA]</scope>
    <source>
        <strain evidence="1 2">CIRAD86</strain>
    </source>
</reference>
<dbReference type="AlphaFoldDB" id="M2YW57"/>
<proteinExistence type="predicted"/>
<name>M2YW57_PSEFD</name>
<dbReference type="VEuPathDB" id="FungiDB:MYCFIDRAFT_197220"/>
<sequence length="125" mass="14094">MANKQLLNVANSRPRSLRASGFEGDIGANEVSRRALLSSASSVSFARRYIASRMATLYRPHPLLSLVGTLATDRSAQHIDEIQCEFLLILQEWIANVTLLGPKQKLWRRTHKACLEILHPRVDLF</sequence>
<dbReference type="HOGENOM" id="CLU_1993603_0_0_1"/>
<accession>M2YW57</accession>
<protein>
    <submittedName>
        <fullName evidence="1">Uncharacterized protein</fullName>
    </submittedName>
</protein>
<dbReference type="EMBL" id="KB446559">
    <property type="protein sequence ID" value="EME81955.1"/>
    <property type="molecule type" value="Genomic_DNA"/>
</dbReference>
<dbReference type="KEGG" id="pfj:MYCFIDRAFT_197220"/>
<gene>
    <name evidence="1" type="ORF">MYCFIDRAFT_197220</name>
</gene>
<evidence type="ECO:0000313" key="2">
    <source>
        <dbReference type="Proteomes" id="UP000016932"/>
    </source>
</evidence>
<organism evidence="1 2">
    <name type="scientific">Pseudocercospora fijiensis (strain CIRAD86)</name>
    <name type="common">Black leaf streak disease fungus</name>
    <name type="synonym">Mycosphaerella fijiensis</name>
    <dbReference type="NCBI Taxonomy" id="383855"/>
    <lineage>
        <taxon>Eukaryota</taxon>
        <taxon>Fungi</taxon>
        <taxon>Dikarya</taxon>
        <taxon>Ascomycota</taxon>
        <taxon>Pezizomycotina</taxon>
        <taxon>Dothideomycetes</taxon>
        <taxon>Dothideomycetidae</taxon>
        <taxon>Mycosphaerellales</taxon>
        <taxon>Mycosphaerellaceae</taxon>
        <taxon>Pseudocercospora</taxon>
    </lineage>
</organism>
<dbReference type="RefSeq" id="XP_007927450.1">
    <property type="nucleotide sequence ID" value="XM_007929259.1"/>
</dbReference>
<keyword evidence="2" id="KW-1185">Reference proteome</keyword>
<evidence type="ECO:0000313" key="1">
    <source>
        <dbReference type="EMBL" id="EME81955.1"/>
    </source>
</evidence>
<dbReference type="Proteomes" id="UP000016932">
    <property type="component" value="Unassembled WGS sequence"/>
</dbReference>